<proteinExistence type="predicted"/>
<evidence type="ECO:0000313" key="4">
    <source>
        <dbReference type="EMBL" id="OQQ83981.1"/>
    </source>
</evidence>
<dbReference type="Pfam" id="PF13673">
    <property type="entry name" value="Acetyltransf_10"/>
    <property type="match status" value="1"/>
</dbReference>
<sequence length="146" mass="16926">MEEINIKNRNLSLIEKLIDVWKRSVRETHLFLSNEEIEEIKNFVPMALKSVPHLIIENDVNGVPIAFMGIDDGKLEMLFIDPRERGKGLGRKLLEHGITNYGVKEVVVNEQNPQAKGFYEHMGFKVYERSEIDEQGNPYPILFMKL</sequence>
<keyword evidence="1 4" id="KW-0808">Transferase</keyword>
<reference evidence="4 5" key="1">
    <citation type="submission" date="2017-03" db="EMBL/GenBank/DDBJ databases">
        <title>Phylogenomics and comparative genomics of Lactobacillus salivarius, a mammalian gut commensal.</title>
        <authorList>
            <person name="Harris H.M."/>
        </authorList>
    </citation>
    <scope>NUCLEOTIDE SEQUENCE [LARGE SCALE GENOMIC DNA]</scope>
    <source>
        <strain evidence="4 5">LMG 14477</strain>
    </source>
</reference>
<gene>
    <name evidence="4" type="ORF">B6U60_04985</name>
</gene>
<evidence type="ECO:0000256" key="1">
    <source>
        <dbReference type="ARBA" id="ARBA00022679"/>
    </source>
</evidence>
<dbReference type="NCBIfam" id="NF007807">
    <property type="entry name" value="PRK10514.1"/>
    <property type="match status" value="1"/>
</dbReference>
<evidence type="ECO:0000259" key="3">
    <source>
        <dbReference type="PROSITE" id="PS51186"/>
    </source>
</evidence>
<protein>
    <submittedName>
        <fullName evidence="4">Acetyltransferase</fullName>
    </submittedName>
</protein>
<organism evidence="4 5">
    <name type="scientific">Ligilactobacillus salivarius</name>
    <dbReference type="NCBI Taxonomy" id="1624"/>
    <lineage>
        <taxon>Bacteria</taxon>
        <taxon>Bacillati</taxon>
        <taxon>Bacillota</taxon>
        <taxon>Bacilli</taxon>
        <taxon>Lactobacillales</taxon>
        <taxon>Lactobacillaceae</taxon>
        <taxon>Ligilactobacillus</taxon>
    </lineage>
</organism>
<evidence type="ECO:0000313" key="5">
    <source>
        <dbReference type="Proteomes" id="UP000192638"/>
    </source>
</evidence>
<dbReference type="RefSeq" id="WP_081530581.1">
    <property type="nucleotide sequence ID" value="NZ_JBBPDY010000001.1"/>
</dbReference>
<evidence type="ECO:0000256" key="2">
    <source>
        <dbReference type="ARBA" id="ARBA00023315"/>
    </source>
</evidence>
<dbReference type="EMBL" id="NBEB01000047">
    <property type="protein sequence ID" value="OQQ83981.1"/>
    <property type="molecule type" value="Genomic_DNA"/>
</dbReference>
<dbReference type="AlphaFoldDB" id="A0A1V9R0L2"/>
<dbReference type="CDD" id="cd04301">
    <property type="entry name" value="NAT_SF"/>
    <property type="match status" value="1"/>
</dbReference>
<dbReference type="PROSITE" id="PS51186">
    <property type="entry name" value="GNAT"/>
    <property type="match status" value="1"/>
</dbReference>
<dbReference type="PANTHER" id="PTHR43800:SF1">
    <property type="entry name" value="PEPTIDYL-LYSINE N-ACETYLTRANSFERASE YJAB"/>
    <property type="match status" value="1"/>
</dbReference>
<dbReference type="InterPro" id="IPR000182">
    <property type="entry name" value="GNAT_dom"/>
</dbReference>
<dbReference type="GO" id="GO:0016747">
    <property type="term" value="F:acyltransferase activity, transferring groups other than amino-acyl groups"/>
    <property type="evidence" value="ECO:0007669"/>
    <property type="project" value="InterPro"/>
</dbReference>
<keyword evidence="2" id="KW-0012">Acyltransferase</keyword>
<dbReference type="SUPFAM" id="SSF55729">
    <property type="entry name" value="Acyl-CoA N-acyltransferases (Nat)"/>
    <property type="match status" value="1"/>
</dbReference>
<dbReference type="InterPro" id="IPR016181">
    <property type="entry name" value="Acyl_CoA_acyltransferase"/>
</dbReference>
<feature type="domain" description="N-acetyltransferase" evidence="3">
    <location>
        <begin position="4"/>
        <end position="146"/>
    </location>
</feature>
<dbReference type="Proteomes" id="UP000192638">
    <property type="component" value="Unassembled WGS sequence"/>
</dbReference>
<dbReference type="Gene3D" id="3.40.630.30">
    <property type="match status" value="1"/>
</dbReference>
<comment type="caution">
    <text evidence="4">The sequence shown here is derived from an EMBL/GenBank/DDBJ whole genome shotgun (WGS) entry which is preliminary data.</text>
</comment>
<dbReference type="PANTHER" id="PTHR43800">
    <property type="entry name" value="PEPTIDYL-LYSINE N-ACETYLTRANSFERASE YJAB"/>
    <property type="match status" value="1"/>
</dbReference>
<accession>A0A1V9R0L2</accession>
<name>A0A1V9R0L2_9LACO</name>